<keyword evidence="1" id="KW-1133">Transmembrane helix</keyword>
<dbReference type="OrthoDB" id="8859571at2"/>
<organism evidence="2 4">
    <name type="scientific">Variovorax boronicumulans</name>
    <dbReference type="NCBI Taxonomy" id="436515"/>
    <lineage>
        <taxon>Bacteria</taxon>
        <taxon>Pseudomonadati</taxon>
        <taxon>Pseudomonadota</taxon>
        <taxon>Betaproteobacteria</taxon>
        <taxon>Burkholderiales</taxon>
        <taxon>Comamonadaceae</taxon>
        <taxon>Variovorax</taxon>
    </lineage>
</organism>
<sequence length="81" mass="8496">MLNPFLRDMTPDELPTGTARPAYIALLPVLAYVLVAIAFLSMSVVVPSLLVACLFATAAAMSLGAGVVLGMSIWIFPQLSS</sequence>
<dbReference type="RefSeq" id="WP_062479607.1">
    <property type="nucleotide sequence ID" value="NZ_BKDI01000009.1"/>
</dbReference>
<reference evidence="2 4" key="1">
    <citation type="submission" date="2017-09" db="EMBL/GenBank/DDBJ databases">
        <title>The diverse metabolic capabilities of V. boronicumulans make it an excellent choice for continued studies on novel biodegradation.</title>
        <authorList>
            <person name="Sun S."/>
        </authorList>
    </citation>
    <scope>NUCLEOTIDE SEQUENCE [LARGE SCALE GENOMIC DNA]</scope>
    <source>
        <strain evidence="2 4">J1</strain>
    </source>
</reference>
<dbReference type="EMBL" id="CP023284">
    <property type="protein sequence ID" value="ATA53718.1"/>
    <property type="molecule type" value="Genomic_DNA"/>
</dbReference>
<protein>
    <submittedName>
        <fullName evidence="3">Type IV secretory pathway VirB3-like protein</fullName>
    </submittedName>
</protein>
<feature type="transmembrane region" description="Helical" evidence="1">
    <location>
        <begin position="49"/>
        <end position="76"/>
    </location>
</feature>
<reference evidence="3" key="2">
    <citation type="submission" date="2023-07" db="EMBL/GenBank/DDBJ databases">
        <title>Sorghum-associated microbial communities from plants grown in Nebraska, USA.</title>
        <authorList>
            <person name="Schachtman D."/>
        </authorList>
    </citation>
    <scope>NUCLEOTIDE SEQUENCE</scope>
    <source>
        <strain evidence="3">DS2795</strain>
    </source>
</reference>
<dbReference type="STRING" id="436515.GCA_001752345_01971"/>
<evidence type="ECO:0000313" key="4">
    <source>
        <dbReference type="Proteomes" id="UP000217154"/>
    </source>
</evidence>
<dbReference type="Proteomes" id="UP000217154">
    <property type="component" value="Chromosome"/>
</dbReference>
<dbReference type="EMBL" id="JAUSRR010000009">
    <property type="protein sequence ID" value="MDP9926006.1"/>
    <property type="molecule type" value="Genomic_DNA"/>
</dbReference>
<dbReference type="KEGG" id="vbo:CKY39_11195"/>
<dbReference type="Proteomes" id="UP001244295">
    <property type="component" value="Unassembled WGS sequence"/>
</dbReference>
<keyword evidence="1" id="KW-0812">Transmembrane</keyword>
<proteinExistence type="predicted"/>
<gene>
    <name evidence="2" type="ORF">CKY39_11195</name>
    <name evidence="3" type="ORF">J2W25_005053</name>
</gene>
<evidence type="ECO:0000256" key="1">
    <source>
        <dbReference type="SAM" id="Phobius"/>
    </source>
</evidence>
<dbReference type="AlphaFoldDB" id="A0A1E7U3W6"/>
<evidence type="ECO:0000313" key="3">
    <source>
        <dbReference type="EMBL" id="MDP9926006.1"/>
    </source>
</evidence>
<accession>A0A1E7U3W6</accession>
<name>A0A1E7U3W6_9BURK</name>
<evidence type="ECO:0000313" key="2">
    <source>
        <dbReference type="EMBL" id="ATA53718.1"/>
    </source>
</evidence>
<feature type="transmembrane region" description="Helical" evidence="1">
    <location>
        <begin position="20"/>
        <end position="42"/>
    </location>
</feature>
<keyword evidence="1" id="KW-0472">Membrane</keyword>